<dbReference type="SMART" id="SM00292">
    <property type="entry name" value="BRCT"/>
    <property type="match status" value="1"/>
</dbReference>
<dbReference type="Proteomes" id="UP001140949">
    <property type="component" value="Unassembled WGS sequence"/>
</dbReference>
<dbReference type="InterPro" id="IPR036412">
    <property type="entry name" value="HAD-like_sf"/>
</dbReference>
<proteinExistence type="predicted"/>
<organism evidence="18 19">
    <name type="scientific">Iris pallida</name>
    <name type="common">Sweet iris</name>
    <dbReference type="NCBI Taxonomy" id="29817"/>
    <lineage>
        <taxon>Eukaryota</taxon>
        <taxon>Viridiplantae</taxon>
        <taxon>Streptophyta</taxon>
        <taxon>Embryophyta</taxon>
        <taxon>Tracheophyta</taxon>
        <taxon>Spermatophyta</taxon>
        <taxon>Magnoliopsida</taxon>
        <taxon>Liliopsida</taxon>
        <taxon>Asparagales</taxon>
        <taxon>Iridaceae</taxon>
        <taxon>Iridoideae</taxon>
        <taxon>Irideae</taxon>
        <taxon>Iris</taxon>
    </lineage>
</organism>
<feature type="region of interest" description="Disordered" evidence="15">
    <location>
        <begin position="385"/>
        <end position="423"/>
    </location>
</feature>
<dbReference type="InterPro" id="IPR001357">
    <property type="entry name" value="BRCT_dom"/>
</dbReference>
<evidence type="ECO:0000256" key="9">
    <source>
        <dbReference type="ARBA" id="ARBA00023015"/>
    </source>
</evidence>
<dbReference type="SMART" id="SM00577">
    <property type="entry name" value="CPDc"/>
    <property type="match status" value="1"/>
</dbReference>
<evidence type="ECO:0000256" key="11">
    <source>
        <dbReference type="ARBA" id="ARBA00023242"/>
    </source>
</evidence>
<evidence type="ECO:0000256" key="2">
    <source>
        <dbReference type="ARBA" id="ARBA00001946"/>
    </source>
</evidence>
<dbReference type="GO" id="GO:0009651">
    <property type="term" value="P:response to salt stress"/>
    <property type="evidence" value="ECO:0007669"/>
    <property type="project" value="UniProtKB-ARBA"/>
</dbReference>
<feature type="compositionally biased region" description="Polar residues" evidence="15">
    <location>
        <begin position="726"/>
        <end position="738"/>
    </location>
</feature>
<comment type="subcellular location">
    <subcellularLocation>
        <location evidence="3">Nucleus</location>
    </subcellularLocation>
</comment>
<evidence type="ECO:0000256" key="7">
    <source>
        <dbReference type="ARBA" id="ARBA00022801"/>
    </source>
</evidence>
<evidence type="ECO:0000313" key="18">
    <source>
        <dbReference type="EMBL" id="KAJ6825306.1"/>
    </source>
</evidence>
<dbReference type="GO" id="GO:0005634">
    <property type="term" value="C:nucleus"/>
    <property type="evidence" value="ECO:0007669"/>
    <property type="project" value="UniProtKB-SubCell"/>
</dbReference>
<feature type="region of interest" description="Disordered" evidence="15">
    <location>
        <begin position="77"/>
        <end position="126"/>
    </location>
</feature>
<comment type="caution">
    <text evidence="18">The sequence shown here is derived from an EMBL/GenBank/DDBJ whole genome shotgun (WGS) entry which is preliminary data.</text>
</comment>
<dbReference type="GO" id="GO:0046872">
    <property type="term" value="F:metal ion binding"/>
    <property type="evidence" value="ECO:0007669"/>
    <property type="project" value="UniProtKB-KW"/>
</dbReference>
<feature type="domain" description="BRCT" evidence="16">
    <location>
        <begin position="1068"/>
        <end position="1161"/>
    </location>
</feature>
<protein>
    <recommendedName>
        <fullName evidence="4">protein-serine/threonine phosphatase</fullName>
        <ecNumber evidence="4">3.1.3.16</ecNumber>
    </recommendedName>
</protein>
<evidence type="ECO:0000256" key="13">
    <source>
        <dbReference type="ARBA" id="ARBA00048336"/>
    </source>
</evidence>
<keyword evidence="8" id="KW-0694">RNA-binding</keyword>
<reference evidence="18" key="2">
    <citation type="submission" date="2023-04" db="EMBL/GenBank/DDBJ databases">
        <authorList>
            <person name="Bruccoleri R.E."/>
            <person name="Oakeley E.J."/>
            <person name="Faust A.-M."/>
            <person name="Dessus-Babus S."/>
            <person name="Altorfer M."/>
            <person name="Burckhardt D."/>
            <person name="Oertli M."/>
            <person name="Naumann U."/>
            <person name="Petersen F."/>
            <person name="Wong J."/>
        </authorList>
    </citation>
    <scope>NUCLEOTIDE SEQUENCE</scope>
    <source>
        <strain evidence="18">GSM-AAB239-AS_SAM_17_03QT</strain>
        <tissue evidence="18">Leaf</tissue>
    </source>
</reference>
<evidence type="ECO:0000256" key="3">
    <source>
        <dbReference type="ARBA" id="ARBA00004123"/>
    </source>
</evidence>
<dbReference type="InterPro" id="IPR057473">
    <property type="entry name" value="ARM_CPL3"/>
</dbReference>
<dbReference type="InterPro" id="IPR004274">
    <property type="entry name" value="FCP1_dom"/>
</dbReference>
<keyword evidence="11" id="KW-0539">Nucleus</keyword>
<comment type="cofactor">
    <cofactor evidence="1">
        <name>Mn(2+)</name>
        <dbReference type="ChEBI" id="CHEBI:29035"/>
    </cofactor>
</comment>
<keyword evidence="7" id="KW-0378">Hydrolase</keyword>
<comment type="catalytic activity">
    <reaction evidence="13">
        <text>O-phospho-L-threonyl-[protein] + H2O = L-threonyl-[protein] + phosphate</text>
        <dbReference type="Rhea" id="RHEA:47004"/>
        <dbReference type="Rhea" id="RHEA-COMP:11060"/>
        <dbReference type="Rhea" id="RHEA-COMP:11605"/>
        <dbReference type="ChEBI" id="CHEBI:15377"/>
        <dbReference type="ChEBI" id="CHEBI:30013"/>
        <dbReference type="ChEBI" id="CHEBI:43474"/>
        <dbReference type="ChEBI" id="CHEBI:61977"/>
        <dbReference type="EC" id="3.1.3.16"/>
    </reaction>
</comment>
<dbReference type="SUPFAM" id="SSF52113">
    <property type="entry name" value="BRCT domain"/>
    <property type="match status" value="1"/>
</dbReference>
<comment type="cofactor">
    <cofactor evidence="2">
        <name>Mg(2+)</name>
        <dbReference type="ChEBI" id="CHEBI:18420"/>
    </cofactor>
</comment>
<evidence type="ECO:0000256" key="1">
    <source>
        <dbReference type="ARBA" id="ARBA00001936"/>
    </source>
</evidence>
<dbReference type="EMBL" id="JANAVB010021734">
    <property type="protein sequence ID" value="KAJ6825306.1"/>
    <property type="molecule type" value="Genomic_DNA"/>
</dbReference>
<dbReference type="EC" id="3.1.3.16" evidence="4"/>
<accession>A0AAX6G9A1</accession>
<feature type="region of interest" description="Disordered" evidence="15">
    <location>
        <begin position="487"/>
        <end position="539"/>
    </location>
</feature>
<gene>
    <name evidence="18" type="ORF">M6B38_377850</name>
</gene>
<evidence type="ECO:0000256" key="5">
    <source>
        <dbReference type="ARBA" id="ARBA00022491"/>
    </source>
</evidence>
<dbReference type="FunFam" id="3.40.50.1000:FF:000098">
    <property type="entry name" value="RNA polymerase II C-terminal domain phosphatase-like 3"/>
    <property type="match status" value="1"/>
</dbReference>
<keyword evidence="10" id="KW-0804">Transcription</keyword>
<dbReference type="PANTHER" id="PTHR23081:SF2">
    <property type="entry name" value="RNA POLYMERASE II C-TERMINAL DOMAIN PHOSPHATASE-LIKE 3"/>
    <property type="match status" value="1"/>
</dbReference>
<dbReference type="Gene3D" id="3.40.50.10190">
    <property type="entry name" value="BRCT domain"/>
    <property type="match status" value="1"/>
</dbReference>
<feature type="region of interest" description="Disordered" evidence="15">
    <location>
        <begin position="1"/>
        <end position="28"/>
    </location>
</feature>
<feature type="region of interest" description="Disordered" evidence="15">
    <location>
        <begin position="655"/>
        <end position="685"/>
    </location>
</feature>
<dbReference type="CDD" id="cd07521">
    <property type="entry name" value="HAD_FCP1-like"/>
    <property type="match status" value="1"/>
</dbReference>
<reference evidence="18" key="1">
    <citation type="journal article" date="2023" name="GigaByte">
        <title>Genome assembly of the bearded iris, Iris pallida Lam.</title>
        <authorList>
            <person name="Bruccoleri R.E."/>
            <person name="Oakeley E.J."/>
            <person name="Faust A.M.E."/>
            <person name="Altorfer M."/>
            <person name="Dessus-Babus S."/>
            <person name="Burckhardt D."/>
            <person name="Oertli M."/>
            <person name="Naumann U."/>
            <person name="Petersen F."/>
            <person name="Wong J."/>
        </authorList>
    </citation>
    <scope>NUCLEOTIDE SEQUENCE</scope>
    <source>
        <strain evidence="18">GSM-AAB239-AS_SAM_17_03QT</strain>
    </source>
</reference>
<feature type="compositionally biased region" description="Polar residues" evidence="15">
    <location>
        <begin position="663"/>
        <end position="673"/>
    </location>
</feature>
<dbReference type="SUPFAM" id="SSF56784">
    <property type="entry name" value="HAD-like"/>
    <property type="match status" value="1"/>
</dbReference>
<dbReference type="PANTHER" id="PTHR23081">
    <property type="entry name" value="RNA POLYMERASE II CTD PHOSPHATASE"/>
    <property type="match status" value="1"/>
</dbReference>
<dbReference type="InterPro" id="IPR023214">
    <property type="entry name" value="HAD_sf"/>
</dbReference>
<sequence>MRRRRNEVVTSDGCESSSLEEVSSDDFRSRSRVWMGYASAPRSFGQDLLSFAWTQAIQNKPLGFDVKPAKEEEELVYEVDDEEEEEGELEEGEIELGSEPVTEANATNADASKSEKKEEDEEEDVVGIGELDQRVGLILEELETITVEVTQTDFDGVCSRLQMSFANLKQMFSESAGVPVLDALVQQAFMGIQTVYGVYNSGNLKKEQNRELLLRLLVHIKNQYSVFLTSEQVKEIDERVQILASESVHVEKPGNVGNLNGSFGQSNNVGLDYRADSRALNHVSSNNTRVGLLKLEQPTILRKVDFSPLLNLHADYDEDSLPSPTRDNTPPLPTLKPIGFGSGMIVPPTQSIPPKNAAVNGTLHPFVADAFKEVSSYQQKYGRNSFHASTRLPSPTPSEDGKVGPDDCQEEVSSSSDGNSVRTVGFSSTAANANSLSRSKFAPVKPVGQMGLGPNPVVKAPAKSRDPRLRFMNPEVGVAPQIGLVGGSVNSRKNKAVDEPLPDENTMKRQRNGQSRDVQATTGSGGWIEIGGPLDPQMDNNVTPNENVAMEIRKPGNGVNATINSNGSMPNPTTSSVPAVSLPSLLKDIASNPAMLLQLLKEQQRLAAEAQQKTTNLKLASETQKKSGNLAVNELPGAVPSINDASTKPVVVQNPAMKPQMPPQNFSMNTQNDVGRIRIKPRDPRRILHANMKSNSLGSEPPKTSEALVSDMQISKDRVAVHEQGEQSQTTGLPSQSTVLPDIARQFTDGLKNVADIVSTSQLTATSPAEPQKISQPISCKVSDSSIEPETVSEISSQGRSTGASSQPCNPWGDVDHLLDGYDDQQKAAIQKERARRISEQNKMFSERKLCLVLDLDHTLLNSAKFIEVDPVHEEFLRTKEEQDRDKLERHLFRFQHMGMWTKLRPGVWKFLEKASKLFELHLYTMGNKLYATEMARVLDPTGALFAGRVIAKGDDGDSVDGDERVPKSKDLEGVLGMESAVVIIDDSVRVWPHHKLNLIVVERYTYFPCSRRQFGLLGPSLLEIDRDERPEDGTLTSSLGVIERIHQNFFSHRSLNEVDVRNILASEQRKILAGCKILFSRVFPVGEANPHLHPLWQTAEQFGAKCTNQIDEQVTHVVANSLGTDKVNWARNTGRFVVHPGWVEASALLYRRASEQDFAVKI</sequence>
<dbReference type="GO" id="GO:0003723">
    <property type="term" value="F:RNA binding"/>
    <property type="evidence" value="ECO:0007669"/>
    <property type="project" value="UniProtKB-KW"/>
</dbReference>
<feature type="compositionally biased region" description="Acidic residues" evidence="15">
    <location>
        <begin position="77"/>
        <end position="96"/>
    </location>
</feature>
<dbReference type="InterPro" id="IPR039189">
    <property type="entry name" value="Fcp1"/>
</dbReference>
<dbReference type="NCBIfam" id="TIGR02250">
    <property type="entry name" value="FCP1_euk"/>
    <property type="match status" value="1"/>
</dbReference>
<evidence type="ECO:0000256" key="4">
    <source>
        <dbReference type="ARBA" id="ARBA00013081"/>
    </source>
</evidence>
<dbReference type="PROSITE" id="PS50172">
    <property type="entry name" value="BRCT"/>
    <property type="match status" value="1"/>
</dbReference>
<dbReference type="Pfam" id="PF03031">
    <property type="entry name" value="NIF"/>
    <property type="match status" value="1"/>
</dbReference>
<keyword evidence="9" id="KW-0805">Transcription regulation</keyword>
<evidence type="ECO:0000256" key="6">
    <source>
        <dbReference type="ARBA" id="ARBA00022723"/>
    </source>
</evidence>
<feature type="domain" description="FCP1 homology" evidence="17">
    <location>
        <begin position="845"/>
        <end position="1025"/>
    </location>
</feature>
<dbReference type="CDD" id="cd17729">
    <property type="entry name" value="BRCT_CTDP1"/>
    <property type="match status" value="1"/>
</dbReference>
<feature type="compositionally biased region" description="Polar residues" evidence="15">
    <location>
        <begin position="411"/>
        <end position="423"/>
    </location>
</feature>
<keyword evidence="19" id="KW-1185">Reference proteome</keyword>
<feature type="region of interest" description="Disordered" evidence="15">
    <location>
        <begin position="719"/>
        <end position="738"/>
    </location>
</feature>
<comment type="subunit">
    <text evidence="14">Interacts with RAP74.</text>
</comment>
<evidence type="ECO:0000256" key="10">
    <source>
        <dbReference type="ARBA" id="ARBA00023163"/>
    </source>
</evidence>
<dbReference type="Pfam" id="PF00533">
    <property type="entry name" value="BRCT"/>
    <property type="match status" value="1"/>
</dbReference>
<keyword evidence="6" id="KW-0479">Metal-binding</keyword>
<comment type="catalytic activity">
    <reaction evidence="12">
        <text>O-phospho-L-seryl-[protein] + H2O = L-seryl-[protein] + phosphate</text>
        <dbReference type="Rhea" id="RHEA:20629"/>
        <dbReference type="Rhea" id="RHEA-COMP:9863"/>
        <dbReference type="Rhea" id="RHEA-COMP:11604"/>
        <dbReference type="ChEBI" id="CHEBI:15377"/>
        <dbReference type="ChEBI" id="CHEBI:29999"/>
        <dbReference type="ChEBI" id="CHEBI:43474"/>
        <dbReference type="ChEBI" id="CHEBI:83421"/>
        <dbReference type="EC" id="3.1.3.16"/>
    </reaction>
</comment>
<dbReference type="InterPro" id="IPR036420">
    <property type="entry name" value="BRCT_dom_sf"/>
</dbReference>
<evidence type="ECO:0000259" key="17">
    <source>
        <dbReference type="PROSITE" id="PS50969"/>
    </source>
</evidence>
<feature type="compositionally biased region" description="Polar residues" evidence="15">
    <location>
        <begin position="763"/>
        <end position="809"/>
    </location>
</feature>
<dbReference type="Pfam" id="PF25505">
    <property type="entry name" value="ARM_CPL3"/>
    <property type="match status" value="1"/>
</dbReference>
<feature type="compositionally biased region" description="Polar residues" evidence="15">
    <location>
        <begin position="512"/>
        <end position="522"/>
    </location>
</feature>
<evidence type="ECO:0000256" key="15">
    <source>
        <dbReference type="SAM" id="MobiDB-lite"/>
    </source>
</evidence>
<dbReference type="FunFam" id="3.40.50.10190:FF:000014">
    <property type="entry name" value="RNA polymerase II C-terminal domain phosphatase-like 3"/>
    <property type="match status" value="1"/>
</dbReference>
<evidence type="ECO:0000313" key="19">
    <source>
        <dbReference type="Proteomes" id="UP001140949"/>
    </source>
</evidence>
<evidence type="ECO:0000259" key="16">
    <source>
        <dbReference type="PROSITE" id="PS50172"/>
    </source>
</evidence>
<dbReference type="AlphaFoldDB" id="A0AAX6G9A1"/>
<dbReference type="GO" id="GO:0008420">
    <property type="term" value="F:RNA polymerase II CTD heptapeptide repeat phosphatase activity"/>
    <property type="evidence" value="ECO:0007669"/>
    <property type="project" value="InterPro"/>
</dbReference>
<feature type="region of interest" description="Disordered" evidence="15">
    <location>
        <begin position="763"/>
        <end position="810"/>
    </location>
</feature>
<evidence type="ECO:0000256" key="8">
    <source>
        <dbReference type="ARBA" id="ARBA00022884"/>
    </source>
</evidence>
<evidence type="ECO:0000256" key="14">
    <source>
        <dbReference type="ARBA" id="ARBA00063107"/>
    </source>
</evidence>
<evidence type="ECO:0000256" key="12">
    <source>
        <dbReference type="ARBA" id="ARBA00047761"/>
    </source>
</evidence>
<dbReference type="PROSITE" id="PS50969">
    <property type="entry name" value="FCP1"/>
    <property type="match status" value="1"/>
</dbReference>
<keyword evidence="5" id="KW-0678">Repressor</keyword>
<dbReference type="InterPro" id="IPR011947">
    <property type="entry name" value="FCP1_euk"/>
</dbReference>
<name>A0AAX6G9A1_IRIPA</name>
<dbReference type="Gene3D" id="3.40.50.1000">
    <property type="entry name" value="HAD superfamily/HAD-like"/>
    <property type="match status" value="1"/>
</dbReference>